<sequence>MQLIHFSEDGNSRIGVKTDRGILDLAKTAKALSLPCPAYIDELVKDKEKLAQVSAILEQADERTDASFYVSPEDITFLPVLSHPGKIICVGKNYKAHVAETKSEIPKEPVIFSKFKNALAAHKEPIPIPPNASKVDYEAELVVVIGATVSQAEPADALKYVAGYTVGNDVSARDWQHLSSQWLLGKTADKFAPIGPIFTTADEVDPSNLDISLKLNGEVRQNSNTKHFIFDIPTIISYVSKHFTLEAGDIIFTGTPDGVILGHPKEDQVWLKAGDTTEITIEGLGTLINTFK</sequence>
<dbReference type="PANTHER" id="PTHR42796:SF4">
    <property type="entry name" value="FUMARYLACETOACETATE HYDROLASE DOMAIN-CONTAINING PROTEIN 2A"/>
    <property type="match status" value="1"/>
</dbReference>
<organism evidence="4 5">
    <name type="scientific">Trichococcus palustris</name>
    <dbReference type="NCBI Taxonomy" id="140314"/>
    <lineage>
        <taxon>Bacteria</taxon>
        <taxon>Bacillati</taxon>
        <taxon>Bacillota</taxon>
        <taxon>Bacilli</taxon>
        <taxon>Lactobacillales</taxon>
        <taxon>Carnobacteriaceae</taxon>
        <taxon>Trichococcus</taxon>
    </lineage>
</organism>
<dbReference type="STRING" id="140314.SAMN04488076_10841"/>
<dbReference type="SUPFAM" id="SSF56529">
    <property type="entry name" value="FAH"/>
    <property type="match status" value="1"/>
</dbReference>
<comment type="similarity">
    <text evidence="1">Belongs to the FAH family.</text>
</comment>
<dbReference type="GO" id="GO:0019752">
    <property type="term" value="P:carboxylic acid metabolic process"/>
    <property type="evidence" value="ECO:0007669"/>
    <property type="project" value="UniProtKB-ARBA"/>
</dbReference>
<dbReference type="GO" id="GO:0016853">
    <property type="term" value="F:isomerase activity"/>
    <property type="evidence" value="ECO:0007669"/>
    <property type="project" value="UniProtKB-ARBA"/>
</dbReference>
<feature type="domain" description="Fumarylacetoacetase-like C-terminal" evidence="3">
    <location>
        <begin position="86"/>
        <end position="291"/>
    </location>
</feature>
<name>A0A143YZE7_9LACT</name>
<protein>
    <recommendedName>
        <fullName evidence="3">Fumarylacetoacetase-like C-terminal domain-containing protein</fullName>
    </recommendedName>
</protein>
<evidence type="ECO:0000256" key="2">
    <source>
        <dbReference type="ARBA" id="ARBA00022723"/>
    </source>
</evidence>
<proteinExistence type="inferred from homology"/>
<dbReference type="EMBL" id="FJNE01000009">
    <property type="protein sequence ID" value="CZR00542.1"/>
    <property type="molecule type" value="Genomic_DNA"/>
</dbReference>
<dbReference type="OrthoDB" id="9805307at2"/>
<dbReference type="InterPro" id="IPR051121">
    <property type="entry name" value="FAH"/>
</dbReference>
<keyword evidence="2" id="KW-0479">Metal-binding</keyword>
<reference evidence="4 5" key="1">
    <citation type="submission" date="2016-02" db="EMBL/GenBank/DDBJ databases">
        <authorList>
            <person name="Wen L."/>
            <person name="He K."/>
            <person name="Yang H."/>
        </authorList>
    </citation>
    <scope>NUCLEOTIDE SEQUENCE [LARGE SCALE GENOMIC DNA]</scope>
    <source>
        <strain evidence="4">Trichococcus palustris</strain>
    </source>
</reference>
<evidence type="ECO:0000259" key="3">
    <source>
        <dbReference type="Pfam" id="PF01557"/>
    </source>
</evidence>
<keyword evidence="5" id="KW-1185">Reference proteome</keyword>
<evidence type="ECO:0000313" key="4">
    <source>
        <dbReference type="EMBL" id="CZR00542.1"/>
    </source>
</evidence>
<dbReference type="RefSeq" id="WP_087034042.1">
    <property type="nucleotide sequence ID" value="NZ_FJNE01000009.1"/>
</dbReference>
<dbReference type="Proteomes" id="UP000242754">
    <property type="component" value="Unassembled WGS sequence"/>
</dbReference>
<gene>
    <name evidence="4" type="ORF">Tpal_2535</name>
</gene>
<dbReference type="InterPro" id="IPR036663">
    <property type="entry name" value="Fumarylacetoacetase_C_sf"/>
</dbReference>
<dbReference type="FunFam" id="3.90.850.10:FF:000002">
    <property type="entry name" value="2-hydroxyhepta-2,4-diene-1,7-dioate isomerase"/>
    <property type="match status" value="1"/>
</dbReference>
<evidence type="ECO:0000313" key="5">
    <source>
        <dbReference type="Proteomes" id="UP000242754"/>
    </source>
</evidence>
<dbReference type="Gene3D" id="3.90.850.10">
    <property type="entry name" value="Fumarylacetoacetase-like, C-terminal domain"/>
    <property type="match status" value="1"/>
</dbReference>
<dbReference type="Pfam" id="PF01557">
    <property type="entry name" value="FAA_hydrolase"/>
    <property type="match status" value="1"/>
</dbReference>
<dbReference type="InterPro" id="IPR011234">
    <property type="entry name" value="Fumarylacetoacetase-like_C"/>
</dbReference>
<dbReference type="GO" id="GO:0046872">
    <property type="term" value="F:metal ion binding"/>
    <property type="evidence" value="ECO:0007669"/>
    <property type="project" value="UniProtKB-KW"/>
</dbReference>
<accession>A0A143YZE7</accession>
<dbReference type="AlphaFoldDB" id="A0A143YZE7"/>
<dbReference type="PANTHER" id="PTHR42796">
    <property type="entry name" value="FUMARYLACETOACETATE HYDROLASE DOMAIN-CONTAINING PROTEIN 2A-RELATED"/>
    <property type="match status" value="1"/>
</dbReference>
<evidence type="ECO:0000256" key="1">
    <source>
        <dbReference type="ARBA" id="ARBA00010211"/>
    </source>
</evidence>